<evidence type="ECO:0000313" key="1">
    <source>
        <dbReference type="EMBL" id="CAB4300671.1"/>
    </source>
</evidence>
<dbReference type="Proteomes" id="UP000507245">
    <property type="component" value="Unassembled WGS sequence"/>
</dbReference>
<accession>A0A6J5WJZ1</accession>
<gene>
    <name evidence="1" type="ORF">ORAREDHAP_LOCUS15914</name>
</gene>
<protein>
    <submittedName>
        <fullName evidence="1">Uncharacterized protein</fullName>
    </submittedName>
</protein>
<name>A0A6J5WJZ1_PRUAR</name>
<evidence type="ECO:0000313" key="2">
    <source>
        <dbReference type="Proteomes" id="UP000507245"/>
    </source>
</evidence>
<organism evidence="1 2">
    <name type="scientific">Prunus armeniaca</name>
    <name type="common">Apricot</name>
    <name type="synonym">Armeniaca vulgaris</name>
    <dbReference type="NCBI Taxonomy" id="36596"/>
    <lineage>
        <taxon>Eukaryota</taxon>
        <taxon>Viridiplantae</taxon>
        <taxon>Streptophyta</taxon>
        <taxon>Embryophyta</taxon>
        <taxon>Tracheophyta</taxon>
        <taxon>Spermatophyta</taxon>
        <taxon>Magnoliopsida</taxon>
        <taxon>eudicotyledons</taxon>
        <taxon>Gunneridae</taxon>
        <taxon>Pentapetalae</taxon>
        <taxon>rosids</taxon>
        <taxon>fabids</taxon>
        <taxon>Rosales</taxon>
        <taxon>Rosaceae</taxon>
        <taxon>Amygdaloideae</taxon>
        <taxon>Amygdaleae</taxon>
        <taxon>Prunus</taxon>
    </lineage>
</organism>
<sequence length="94" mass="10358">MSSISSRVQVSIYSGGSLLLSSKGSTSNNLEWNDSSHHAEASVSETSQCPNYSLTLFNIVAQPLYDEKIRQDAKGHRPGPMGFFKLGLWARLRL</sequence>
<dbReference type="OrthoDB" id="10556422at2759"/>
<dbReference type="AlphaFoldDB" id="A0A6J5WJZ1"/>
<reference evidence="2" key="1">
    <citation type="journal article" date="2020" name="Genome Biol.">
        <title>Gamete binning: chromosome-level and haplotype-resolved genome assembly enabled by high-throughput single-cell sequencing of gamete genomes.</title>
        <authorList>
            <person name="Campoy J.A."/>
            <person name="Sun H."/>
            <person name="Goel M."/>
            <person name="Jiao W.-B."/>
            <person name="Folz-Donahue K."/>
            <person name="Wang N."/>
            <person name="Rubio M."/>
            <person name="Liu C."/>
            <person name="Kukat C."/>
            <person name="Ruiz D."/>
            <person name="Huettel B."/>
            <person name="Schneeberger K."/>
        </authorList>
    </citation>
    <scope>NUCLEOTIDE SEQUENCE [LARGE SCALE GENOMIC DNA]</scope>
    <source>
        <strain evidence="2">cv. Rojo Pasion</strain>
    </source>
</reference>
<dbReference type="EMBL" id="CAEKKB010000002">
    <property type="protein sequence ID" value="CAB4300671.1"/>
    <property type="molecule type" value="Genomic_DNA"/>
</dbReference>
<proteinExistence type="predicted"/>
<keyword evidence="2" id="KW-1185">Reference proteome</keyword>